<dbReference type="InterPro" id="IPR025592">
    <property type="entry name" value="DUF4347"/>
</dbReference>
<evidence type="ECO:0000256" key="3">
    <source>
        <dbReference type="PROSITE-ProRule" id="PRU00591"/>
    </source>
</evidence>
<organism evidence="6 7">
    <name type="scientific">Clostridium beijerinckii</name>
    <name type="common">Clostridium MP</name>
    <dbReference type="NCBI Taxonomy" id="1520"/>
    <lineage>
        <taxon>Bacteria</taxon>
        <taxon>Bacillati</taxon>
        <taxon>Bacillota</taxon>
        <taxon>Clostridia</taxon>
        <taxon>Eubacteriales</taxon>
        <taxon>Clostridiaceae</taxon>
        <taxon>Clostridium</taxon>
    </lineage>
</organism>
<dbReference type="Pfam" id="PF01473">
    <property type="entry name" value="Choline_bind_1"/>
    <property type="match status" value="2"/>
</dbReference>
<feature type="compositionally biased region" description="Low complexity" evidence="4">
    <location>
        <begin position="1394"/>
        <end position="1421"/>
    </location>
</feature>
<evidence type="ECO:0000256" key="4">
    <source>
        <dbReference type="SAM" id="MobiDB-lite"/>
    </source>
</evidence>
<gene>
    <name evidence="6" type="ORF">DFH45_002304</name>
</gene>
<dbReference type="PROSITE" id="PS51170">
    <property type="entry name" value="CW"/>
    <property type="match status" value="3"/>
</dbReference>
<dbReference type="Pfam" id="PF09479">
    <property type="entry name" value="Flg_new"/>
    <property type="match status" value="12"/>
</dbReference>
<dbReference type="EMBL" id="JABSXK010000001">
    <property type="protein sequence ID" value="NRV09341.1"/>
    <property type="molecule type" value="Genomic_DNA"/>
</dbReference>
<dbReference type="Pfam" id="PF01833">
    <property type="entry name" value="TIG"/>
    <property type="match status" value="1"/>
</dbReference>
<evidence type="ECO:0000256" key="1">
    <source>
        <dbReference type="ARBA" id="ARBA00004196"/>
    </source>
</evidence>
<protein>
    <submittedName>
        <fullName evidence="6">Ribosomal protein L25 (General stress protein Ctc)</fullName>
    </submittedName>
</protein>
<dbReference type="RefSeq" id="WP_173696021.1">
    <property type="nucleotide sequence ID" value="NZ_JABSWA010000001.1"/>
</dbReference>
<evidence type="ECO:0000256" key="2">
    <source>
        <dbReference type="ARBA" id="ARBA00022737"/>
    </source>
</evidence>
<accession>A0A9Q5CV97</accession>
<feature type="repeat" description="Cell wall-binding" evidence="3">
    <location>
        <begin position="1745"/>
        <end position="1764"/>
    </location>
</feature>
<dbReference type="SUPFAM" id="SSF69360">
    <property type="entry name" value="Cell wall binding repeat"/>
    <property type="match status" value="1"/>
</dbReference>
<dbReference type="GO" id="GO:0030313">
    <property type="term" value="C:cell envelope"/>
    <property type="evidence" value="ECO:0007669"/>
    <property type="project" value="UniProtKB-SubCell"/>
</dbReference>
<name>A0A9Q5CV97_CLOBE</name>
<dbReference type="Pfam" id="PF19127">
    <property type="entry name" value="Choline_bind_3"/>
    <property type="match status" value="1"/>
</dbReference>
<dbReference type="InterPro" id="IPR014756">
    <property type="entry name" value="Ig_E-set"/>
</dbReference>
<dbReference type="InterPro" id="IPR042229">
    <property type="entry name" value="Listeria/Bacterioides_rpt_sf"/>
</dbReference>
<dbReference type="Gene3D" id="2.10.270.10">
    <property type="entry name" value="Cholin Binding"/>
    <property type="match status" value="1"/>
</dbReference>
<keyword evidence="2" id="KW-0677">Repeat</keyword>
<dbReference type="SUPFAM" id="SSF81296">
    <property type="entry name" value="E set domains"/>
    <property type="match status" value="1"/>
</dbReference>
<dbReference type="CDD" id="cd00102">
    <property type="entry name" value="IPT"/>
    <property type="match status" value="1"/>
</dbReference>
<evidence type="ECO:0000313" key="7">
    <source>
        <dbReference type="Proteomes" id="UP000821656"/>
    </source>
</evidence>
<feature type="repeat" description="Cell wall-binding" evidence="3">
    <location>
        <begin position="1765"/>
        <end position="1784"/>
    </location>
</feature>
<keyword evidence="6" id="KW-0687">Ribonucleoprotein</keyword>
<feature type="region of interest" description="Disordered" evidence="4">
    <location>
        <begin position="1394"/>
        <end position="1457"/>
    </location>
</feature>
<evidence type="ECO:0000313" key="6">
    <source>
        <dbReference type="EMBL" id="NRV09341.1"/>
    </source>
</evidence>
<feature type="domain" description="IPT/TIG" evidence="5">
    <location>
        <begin position="374"/>
        <end position="457"/>
    </location>
</feature>
<dbReference type="InterPro" id="IPR013783">
    <property type="entry name" value="Ig-like_fold"/>
</dbReference>
<dbReference type="InterPro" id="IPR044060">
    <property type="entry name" value="Bacterial_rp_domain"/>
</dbReference>
<comment type="caution">
    <text evidence="6">The sequence shown here is derived from an EMBL/GenBank/DDBJ whole genome shotgun (WGS) entry which is preliminary data.</text>
</comment>
<feature type="repeat" description="Cell wall-binding" evidence="3">
    <location>
        <begin position="1666"/>
        <end position="1685"/>
    </location>
</feature>
<dbReference type="Pfam" id="PF14252">
    <property type="entry name" value="DUF4347"/>
    <property type="match status" value="1"/>
</dbReference>
<dbReference type="InterPro" id="IPR013378">
    <property type="entry name" value="InlB-like_B-rpt"/>
</dbReference>
<comment type="subcellular location">
    <subcellularLocation>
        <location evidence="1">Cell envelope</location>
    </subcellularLocation>
</comment>
<dbReference type="Gene3D" id="2.60.40.4270">
    <property type="entry name" value="Listeria-Bacteroides repeat domain"/>
    <property type="match status" value="12"/>
</dbReference>
<proteinExistence type="predicted"/>
<dbReference type="GO" id="GO:0005840">
    <property type="term" value="C:ribosome"/>
    <property type="evidence" value="ECO:0007669"/>
    <property type="project" value="UniProtKB-KW"/>
</dbReference>
<dbReference type="SMART" id="SM00429">
    <property type="entry name" value="IPT"/>
    <property type="match status" value="1"/>
</dbReference>
<dbReference type="Pfam" id="PF18998">
    <property type="entry name" value="Flg_new_2"/>
    <property type="match status" value="1"/>
</dbReference>
<dbReference type="Proteomes" id="UP000821656">
    <property type="component" value="Unassembled WGS sequence"/>
</dbReference>
<sequence>MKQVVKKFESIVAFVFVFFSLFFLTGISAYADSKISANYKSISMNPVISESDKNNEILFIDSTVKDYDIFMREVKPNVVPIILDASKDELSQIISILKNKKDIRVIHIISHGESGKVFLGNDTLSVDTLDKYSSELNIIGNSLSKNGEILLYGCDVAKGEKGVEFINSLADKTGANIAASNNLTGASRLGGDWNLEVKSGNVSDKHVLAFEDYRGILPRYTFQGFYIDEGWQEQSVSGNYQDLTITAWDMDNSWPMPSAGEYSGYLWISGCGVSRNGGSVHKLTIEKTNGTVFTPNSVDASIWTYRPYDTSPYETDTFRVKGYNGSNLIASQTFSNVITGSIVNVDFSAFTNITRLEFSMDYNTFGIGNLIVDAPTVTGITPTTGPATGGTQVTITGTNFTNSSTVKFGTSSATNVVCNSPTQITATAPAGSGIVDVTVVDGGCTSSTSDSDKFTYNANSYTVTFKDYDGTVIKTETVTEGASATAPTTNPRRNGYTFSGWDKVFANITEDTVVTATYNANSYTVTFKDYDGTVIKTETVIEGASATAPTTNPTRNGYTFAGWDKVFANITEDTVVTATYNANSYTVTFKDYDGTVIKTETVIEGASATAPTANPTRNGYTFAGWDKVFANITEDTVVTATYNANSYTVTFKDYDGTVIKTETVIEGESATAPTANPTRNGYTFEGWDKVFTNITEDTVVTATYNANSYTVTFKDYDGTVIKTETVIEGASATAPTANPTRNGYTFEGWDKVFTNITEDTVVTATYTENVPNSYTVTFKDYDGTVIKTETVIEGASATAPSTNPTRNGYTFSGWDKVFANITEDTVVTATYTENIPDSYTVTFKDYDGTIIKTETVTEGANATAPSPNPTRNGYTFAGWDKVFTNITEDTVVTATYTENIPDSYTVTFKDYDGTIIKTETVTEGANATAPSPNPTRNGYTFAGWDKVFTNITEDTVVTATYTENVPNSYTVTFKDYDGTVIAIQTVTEGAGATAPTPNPTRNGYTFAGWDKVFANITEDTVVTATYTENIPNSYTVTFKDYDGTVIAIQTVTEGASATAPTPNPTRNGYIFAGWDKVFTNITGNTVVTATYTENIPNSYTVTFKDYNGTVIAIQTVTEGASATAPTPNPTRNGYTFAGWDKGFANITEDTVVTATYTENIPNSYTVTFKDYDGTVIAIQTVTEGAGATAPTTNPTRNGYTFAGWDKVFTNITENTVVTATYTENNEETHTLTYTAGENGTIIGVTSQVVNEGEDGTEVSAVPDTGYHFANWSDGKTNASRMDTNVHDDISVSAEFEIDLPNDTDTTTPAAVRISGNQKVDNTLEALLIDENGLSVTTSSAVTYKWYRISGNDADNGTLVGEGSTYKLISSDIGKYIKLVVSYIDKTFEKITSKISGNSSSGSSGSSGHSSSSTSSSNTSSTEKITVKVTDGKSDTSISQTVIERTTSSDGTKKDTVTYTPDKAKETIAALSSSGKDTARIVATDTDTDVSETKVNIPKETLTALSSGNVNLQIETGGAIVSLPKESVQGLAQSGQLNGDLYFRLVPIKDETKQTEIKTTANQQATIKAVSGNNGVQVLGTPMTIETNMSQRAVDIVLPLKGITIPTDATERQAFLNDLGVFIEHSDGEKVLEKGQVVEYAAGVFGIKFTVNKFSDFTIVKLNKNNQTGWKLDNGYWYFFDNAGTMITGWYKSGSGDWVYDGKDTVGQWFHLGRDGRMDTGWFKDSDGTWYYLCDGKNYGALGYMETGWKFIDGKWYFLKSNGAMATDWTYVEGSWYYLYSDGSMAGNTEIDGYRLDTSGAWINN</sequence>
<reference evidence="6" key="1">
    <citation type="submission" date="2020-05" db="EMBL/GenBank/DDBJ databases">
        <title>Genomic insights into acetone-butanol-ethanol (ABE) fermentation by sequencing solventogenic clostridia strains.</title>
        <authorList>
            <person name="Brown S."/>
        </authorList>
    </citation>
    <scope>NUCLEOTIDE SEQUENCE</scope>
    <source>
        <strain evidence="6">DJ126</strain>
    </source>
</reference>
<dbReference type="Gene3D" id="2.60.40.10">
    <property type="entry name" value="Immunoglobulins"/>
    <property type="match status" value="1"/>
</dbReference>
<feature type="compositionally biased region" description="Polar residues" evidence="4">
    <location>
        <begin position="1434"/>
        <end position="1449"/>
    </location>
</feature>
<dbReference type="InterPro" id="IPR018337">
    <property type="entry name" value="Cell_wall/Cho-bd_repeat"/>
</dbReference>
<evidence type="ECO:0000259" key="5">
    <source>
        <dbReference type="SMART" id="SM00429"/>
    </source>
</evidence>
<dbReference type="InterPro" id="IPR002909">
    <property type="entry name" value="IPT_dom"/>
</dbReference>
<keyword evidence="6" id="KW-0689">Ribosomal protein</keyword>